<feature type="compositionally biased region" description="Low complexity" evidence="1">
    <location>
        <begin position="24"/>
        <end position="40"/>
    </location>
</feature>
<evidence type="ECO:0000313" key="3">
    <source>
        <dbReference type="Proteomes" id="UP000515908"/>
    </source>
</evidence>
<reference evidence="2 3" key="1">
    <citation type="submission" date="2020-08" db="EMBL/GenBank/DDBJ databases">
        <authorList>
            <person name="Newling K."/>
            <person name="Davey J."/>
            <person name="Forrester S."/>
        </authorList>
    </citation>
    <scope>NUCLEOTIDE SEQUENCE [LARGE SCALE GENOMIC DNA]</scope>
    <source>
        <strain evidence="3">Crithidia deanei Carvalho (ATCC PRA-265)</strain>
    </source>
</reference>
<keyword evidence="3" id="KW-1185">Reference proteome</keyword>
<gene>
    <name evidence="2" type="ORF">ADEAN_000438700</name>
</gene>
<evidence type="ECO:0000256" key="1">
    <source>
        <dbReference type="SAM" id="MobiDB-lite"/>
    </source>
</evidence>
<sequence length="332" mass="36682">MEKSDILFNGNEPPREINSRKSSDFFASSSQDGQCSSQQKSDSYIIPHVDKNCQVDQNRVLAKISMREDQGESGGHTTADQVSCLSDGDTEVFSFTPRPVNLSDNIVIEKAEDNTVDSPWVTVESSRYRRAVITHAVSPSHDSSSGTPDRLPFPSLRAPRWAVASRIPNSPRKANLNVAQVKRTMHELPCVIPISPTIRRDEISADTSAGADLIEVIPLESKNNSTVSGVDEDQARLAHFYLRCVQETRRVSTSSVRSEEPLMPVRSTRDLCLARFSPAQSYSMSGHSSLSCMHIRSSRGARLHHPLAVPGWTKEADYSFTDTGAESMNCSW</sequence>
<protein>
    <submittedName>
        <fullName evidence="2">Uncharacterized protein</fullName>
    </submittedName>
</protein>
<name>A0A7G2CBM1_9TRYP</name>
<dbReference type="Proteomes" id="UP000515908">
    <property type="component" value="Chromosome 07"/>
</dbReference>
<dbReference type="VEuPathDB" id="TriTrypDB:ADEAN_000438700"/>
<feature type="compositionally biased region" description="Basic and acidic residues" evidence="1">
    <location>
        <begin position="13"/>
        <end position="23"/>
    </location>
</feature>
<accession>A0A7G2CBM1</accession>
<organism evidence="2 3">
    <name type="scientific">Angomonas deanei</name>
    <dbReference type="NCBI Taxonomy" id="59799"/>
    <lineage>
        <taxon>Eukaryota</taxon>
        <taxon>Discoba</taxon>
        <taxon>Euglenozoa</taxon>
        <taxon>Kinetoplastea</taxon>
        <taxon>Metakinetoplastina</taxon>
        <taxon>Trypanosomatida</taxon>
        <taxon>Trypanosomatidae</taxon>
        <taxon>Strigomonadinae</taxon>
        <taxon>Angomonas</taxon>
    </lineage>
</organism>
<dbReference type="AlphaFoldDB" id="A0A7G2CBM1"/>
<dbReference type="EMBL" id="LR877151">
    <property type="protein sequence ID" value="CAD2216909.1"/>
    <property type="molecule type" value="Genomic_DNA"/>
</dbReference>
<evidence type="ECO:0000313" key="2">
    <source>
        <dbReference type="EMBL" id="CAD2216909.1"/>
    </source>
</evidence>
<feature type="region of interest" description="Disordered" evidence="1">
    <location>
        <begin position="1"/>
        <end position="40"/>
    </location>
</feature>
<proteinExistence type="predicted"/>